<dbReference type="GO" id="GO:1901135">
    <property type="term" value="P:carbohydrate derivative metabolic process"/>
    <property type="evidence" value="ECO:0007669"/>
    <property type="project" value="UniProtKB-ARBA"/>
</dbReference>
<dbReference type="Proteomes" id="UP000221101">
    <property type="component" value="Unassembled WGS sequence"/>
</dbReference>
<evidence type="ECO:0000313" key="3">
    <source>
        <dbReference type="Proteomes" id="UP000221101"/>
    </source>
</evidence>
<evidence type="ECO:0000259" key="1">
    <source>
        <dbReference type="Pfam" id="PF00534"/>
    </source>
</evidence>
<dbReference type="GO" id="GO:0016757">
    <property type="term" value="F:glycosyltransferase activity"/>
    <property type="evidence" value="ECO:0007669"/>
    <property type="project" value="UniProtKB-KW"/>
</dbReference>
<reference evidence="2 3" key="1">
    <citation type="journal article" date="2017" name="Nat. Microbiol.">
        <title>Natural product diversity associated with the nematode symbionts Photorhabdus and Xenorhabdus.</title>
        <authorList>
            <person name="Tobias N.J."/>
            <person name="Wolff H."/>
            <person name="Djahanschiri B."/>
            <person name="Grundmann F."/>
            <person name="Kronenwerth M."/>
            <person name="Shi Y.M."/>
            <person name="Simonyi S."/>
            <person name="Grun P."/>
            <person name="Shapiro-Ilan D."/>
            <person name="Pidot S.J."/>
            <person name="Stinear T.P."/>
            <person name="Ebersberger I."/>
            <person name="Bode H.B."/>
        </authorList>
    </citation>
    <scope>NUCLEOTIDE SEQUENCE [LARGE SCALE GENOMIC DNA]</scope>
    <source>
        <strain evidence="2 3">DSM 17907</strain>
    </source>
</reference>
<name>A0A2D0LAP6_9GAMM</name>
<protein>
    <submittedName>
        <fullName evidence="2">Putative UDP-galactose--lipooligosaccharide galactosyltransferase</fullName>
    </submittedName>
</protein>
<dbReference type="AlphaFoldDB" id="A0A2D0LAP6"/>
<dbReference type="Gene3D" id="3.40.50.2000">
    <property type="entry name" value="Glycogen Phosphorylase B"/>
    <property type="match status" value="2"/>
</dbReference>
<dbReference type="PANTHER" id="PTHR12526">
    <property type="entry name" value="GLYCOSYLTRANSFERASE"/>
    <property type="match status" value="1"/>
</dbReference>
<gene>
    <name evidence="2" type="ORF">Xkoz_02310</name>
</gene>
<keyword evidence="3" id="KW-1185">Reference proteome</keyword>
<dbReference type="Pfam" id="PF00534">
    <property type="entry name" value="Glycos_transf_1"/>
    <property type="match status" value="1"/>
</dbReference>
<dbReference type="RefSeq" id="WP_099142299.1">
    <property type="nucleotide sequence ID" value="NZ_CAWNOR010000048.1"/>
</dbReference>
<keyword evidence="2" id="KW-0328">Glycosyltransferase</keyword>
<dbReference type="OrthoDB" id="9775208at2"/>
<keyword evidence="2" id="KW-0808">Transferase</keyword>
<evidence type="ECO:0000313" key="2">
    <source>
        <dbReference type="EMBL" id="PHM72751.1"/>
    </source>
</evidence>
<organism evidence="2 3">
    <name type="scientific">Xenorhabdus kozodoii</name>
    <dbReference type="NCBI Taxonomy" id="351676"/>
    <lineage>
        <taxon>Bacteria</taxon>
        <taxon>Pseudomonadati</taxon>
        <taxon>Pseudomonadota</taxon>
        <taxon>Gammaproteobacteria</taxon>
        <taxon>Enterobacterales</taxon>
        <taxon>Morganellaceae</taxon>
        <taxon>Xenorhabdus</taxon>
    </lineage>
</organism>
<dbReference type="InterPro" id="IPR001296">
    <property type="entry name" value="Glyco_trans_1"/>
</dbReference>
<proteinExistence type="predicted"/>
<dbReference type="PANTHER" id="PTHR12526:SF630">
    <property type="entry name" value="GLYCOSYLTRANSFERASE"/>
    <property type="match status" value="1"/>
</dbReference>
<comment type="caution">
    <text evidence="2">The sequence shown here is derived from an EMBL/GenBank/DDBJ whole genome shotgun (WGS) entry which is preliminary data.</text>
</comment>
<feature type="domain" description="Glycosyl transferase family 1" evidence="1">
    <location>
        <begin position="221"/>
        <end position="380"/>
    </location>
</feature>
<sequence length="404" mass="46078">MKSIFFITSSYPFGNGESFITSEIEDLSDNYNVHVIPTYPRGNLKNNQEKKTNKNIFYIYSPLLTTEYFFSTILFTIKHPIILWNLLRLCLVKNYKHSIRNLVLIPKSIFLYKKIKKINPCFIYSHWISAPTQLAMMLNFLSKVPYGATGHRWDVVDNNNFVNKFKNAAFIRLISKKSQQLLHSNISKKYNDKIKTIYIGVDVGNNSNISIPFIKSRTRGVCVANFIPVKGHRYLFNAISLLKRKNNIVHIDIIGDGELKKDLLKLAKDLNIEQQLHFKGQLTHNCVQKLLNSGIYQFCCLPSLDLGNGVHEGIPVSLMEAMSKGIPCISTTTGSIIELIHDGYNGILVKPADSEALANGIIALIQDKDLRNKISENGVKTINYLFNRKNNNNKILNLINKHRF</sequence>
<dbReference type="SUPFAM" id="SSF53756">
    <property type="entry name" value="UDP-Glycosyltransferase/glycogen phosphorylase"/>
    <property type="match status" value="1"/>
</dbReference>
<accession>A0A2D0LAP6</accession>
<dbReference type="EMBL" id="NJCX01000015">
    <property type="protein sequence ID" value="PHM72751.1"/>
    <property type="molecule type" value="Genomic_DNA"/>
</dbReference>